<accession>A0A6J7WPP9</accession>
<dbReference type="EMBL" id="LR798266">
    <property type="protein sequence ID" value="CAB5218818.1"/>
    <property type="molecule type" value="Genomic_DNA"/>
</dbReference>
<evidence type="ECO:0000313" key="1">
    <source>
        <dbReference type="EMBL" id="CAB5218818.1"/>
    </source>
</evidence>
<organism evidence="1">
    <name type="scientific">uncultured Caudovirales phage</name>
    <dbReference type="NCBI Taxonomy" id="2100421"/>
    <lineage>
        <taxon>Viruses</taxon>
        <taxon>Duplodnaviria</taxon>
        <taxon>Heunggongvirae</taxon>
        <taxon>Uroviricota</taxon>
        <taxon>Caudoviricetes</taxon>
        <taxon>Peduoviridae</taxon>
        <taxon>Maltschvirus</taxon>
        <taxon>Maltschvirus maltsch</taxon>
    </lineage>
</organism>
<sequence length="209" mass="23501">MPKSFAKAQADALNKLGGQDREQFVPFVAQSILEQYGVDFKILLEKYINSRQVVSSGKLADNIYPSVTEDGNKLIVTMLDYFDFPNEGVKGVRNSKNGVGSPYKFKNYGMNAQGRASIKEYILSGKSKVKNIKAPVGLEKKFDKGKKKSLIDKQVDNLIYMIKRYGIKRTEYFNDAFEEAFKDLDIVMGEALGIDIAMNIQTISTKKIK</sequence>
<reference evidence="1" key="1">
    <citation type="submission" date="2020-05" db="EMBL/GenBank/DDBJ databases">
        <authorList>
            <person name="Chiriac C."/>
            <person name="Salcher M."/>
            <person name="Ghai R."/>
            <person name="Kavagutti S V."/>
        </authorList>
    </citation>
    <scope>NUCLEOTIDE SEQUENCE</scope>
</reference>
<protein>
    <submittedName>
        <fullName evidence="1">Uncharacterized protein</fullName>
    </submittedName>
</protein>
<name>A0A6J7WPP9_9CAUD</name>
<proteinExistence type="predicted"/>
<gene>
    <name evidence="1" type="ORF">UFOVP215_35</name>
</gene>